<name>A0A0H5R7S3_9EUKA</name>
<keyword evidence="2" id="KW-0472">Membrane</keyword>
<dbReference type="InterPro" id="IPR029033">
    <property type="entry name" value="His_PPase_superfam"/>
</dbReference>
<accession>A0A0H5R7S3</accession>
<dbReference type="Gene3D" id="3.40.50.1240">
    <property type="entry name" value="Phosphoglycerate mutase-like"/>
    <property type="match status" value="1"/>
</dbReference>
<sequence length="495" mass="55592">MDNHQQHPQSDSAFMAIEDQIDERGPILWPSQPAAAATPSTRSRLVLWALLSGLAIVVGAFFWRAHLFYQKNSVSAGAMKLTPPNLRVKPELQYLNYCGLDPLRPETYPFIPPLNKEGLEIIQVQAFIRHGDRFFDTGDLCWSGQEHIEYHCEMTHMSMPNGNLSESSITPPGRLYRKRFINNRNDFLGNCRVGQLSVKGYHQESVLGSLFRDAYVNKLLNPVLHAEEVYFRSDDVPRTILSAESFIGGLFPSLSTESDSKSEIVDIWSMDFDRETEISNAHECPGLTEQYNMARTSPAYVKHEQTVAKALFEQISFLTGVPADKVPKTQFDCMMVSACRGTVVPENITPELLNRLEQEEKFNFYSLVQYPNRINGTRLAAGPLIREIVERIELGVSSTSKVKFSLYSGHDTGPIMLILSALGCEGEFWAPYASYISIELYKGGDGQHFVRVIYNGKAQQLNGSLSNGLISFPDFANMMSVFIPSRSECPDVFTV</sequence>
<dbReference type="AlphaFoldDB" id="A0A0H5R7S3"/>
<reference evidence="3" key="1">
    <citation type="submission" date="2015-04" db="EMBL/GenBank/DDBJ databases">
        <title>The genome sequence of the plant pathogenic Rhizarian Plasmodiophora brassicae reveals insights in its biotrophic life cycle and the origin of chitin synthesis.</title>
        <authorList>
            <person name="Schwelm A."/>
            <person name="Fogelqvist J."/>
            <person name="Knaust A."/>
            <person name="Julke S."/>
            <person name="Lilja T."/>
            <person name="Dhandapani V."/>
            <person name="Bonilla-Rosso G."/>
            <person name="Karlsson M."/>
            <person name="Shevchenko A."/>
            <person name="Choi S.R."/>
            <person name="Kim H.G."/>
            <person name="Park J.Y."/>
            <person name="Lim Y.P."/>
            <person name="Ludwig-Muller J."/>
            <person name="Dixelius C."/>
        </authorList>
    </citation>
    <scope>NUCLEOTIDE SEQUENCE</scope>
    <source>
        <tissue evidence="3">Potato root galls</tissue>
    </source>
</reference>
<dbReference type="Pfam" id="PF00328">
    <property type="entry name" value="His_Phos_2"/>
    <property type="match status" value="1"/>
</dbReference>
<comment type="similarity">
    <text evidence="1">Belongs to the histidine acid phosphatase family.</text>
</comment>
<dbReference type="GO" id="GO:0016791">
    <property type="term" value="F:phosphatase activity"/>
    <property type="evidence" value="ECO:0007669"/>
    <property type="project" value="TreeGrafter"/>
</dbReference>
<evidence type="ECO:0000256" key="1">
    <source>
        <dbReference type="ARBA" id="ARBA00005375"/>
    </source>
</evidence>
<evidence type="ECO:0000256" key="2">
    <source>
        <dbReference type="SAM" id="Phobius"/>
    </source>
</evidence>
<feature type="transmembrane region" description="Helical" evidence="2">
    <location>
        <begin position="45"/>
        <end position="63"/>
    </location>
</feature>
<keyword evidence="2" id="KW-0812">Transmembrane</keyword>
<dbReference type="InterPro" id="IPR000560">
    <property type="entry name" value="His_Pase_clade-2"/>
</dbReference>
<proteinExistence type="inferred from homology"/>
<keyword evidence="2" id="KW-1133">Transmembrane helix</keyword>
<dbReference type="EMBL" id="HACM01009424">
    <property type="protein sequence ID" value="CRZ09866.1"/>
    <property type="molecule type" value="Transcribed_RNA"/>
</dbReference>
<evidence type="ECO:0000313" key="3">
    <source>
        <dbReference type="EMBL" id="CRZ09866.1"/>
    </source>
</evidence>
<dbReference type="PANTHER" id="PTHR11567:SF202">
    <property type="entry name" value="LYSOPHOSPHATIDIC ACID PHOSPHATASE TYPE 6"/>
    <property type="match status" value="1"/>
</dbReference>
<dbReference type="SUPFAM" id="SSF53254">
    <property type="entry name" value="Phosphoglycerate mutase-like"/>
    <property type="match status" value="1"/>
</dbReference>
<protein>
    <submittedName>
        <fullName evidence="3">Uncharacterized protein</fullName>
    </submittedName>
</protein>
<organism evidence="3">
    <name type="scientific">Spongospora subterranea</name>
    <dbReference type="NCBI Taxonomy" id="70186"/>
    <lineage>
        <taxon>Eukaryota</taxon>
        <taxon>Sar</taxon>
        <taxon>Rhizaria</taxon>
        <taxon>Endomyxa</taxon>
        <taxon>Phytomyxea</taxon>
        <taxon>Plasmodiophorida</taxon>
        <taxon>Plasmodiophoridae</taxon>
        <taxon>Spongospora</taxon>
    </lineage>
</organism>
<dbReference type="CDD" id="cd07061">
    <property type="entry name" value="HP_HAP_like"/>
    <property type="match status" value="1"/>
</dbReference>
<dbReference type="PANTHER" id="PTHR11567">
    <property type="entry name" value="ACID PHOSPHATASE-RELATED"/>
    <property type="match status" value="1"/>
</dbReference>
<dbReference type="InterPro" id="IPR050645">
    <property type="entry name" value="Histidine_acid_phosphatase"/>
</dbReference>